<reference evidence="13" key="1">
    <citation type="submission" date="2025-08" db="UniProtKB">
        <authorList>
            <consortium name="Ensembl"/>
        </authorList>
    </citation>
    <scope>IDENTIFICATION</scope>
</reference>
<evidence type="ECO:0000256" key="8">
    <source>
        <dbReference type="ARBA" id="ARBA00045166"/>
    </source>
</evidence>
<proteinExistence type="inferred from homology"/>
<dbReference type="GO" id="GO:0005789">
    <property type="term" value="C:endoplasmic reticulum membrane"/>
    <property type="evidence" value="ECO:0007669"/>
    <property type="project" value="TreeGrafter"/>
</dbReference>
<evidence type="ECO:0000256" key="7">
    <source>
        <dbReference type="ARBA" id="ARBA00033359"/>
    </source>
</evidence>
<protein>
    <recommendedName>
        <fullName evidence="4">Squalene synthase</fullName>
        <ecNumber evidence="3">2.5.1.21</ecNumber>
    </recommendedName>
    <alternativeName>
        <fullName evidence="6">FPP:FPP farnesyltransferase</fullName>
    </alternativeName>
    <alternativeName>
        <fullName evidence="7">Farnesyl-diphosphate farnesyltransferase</fullName>
    </alternativeName>
</protein>
<dbReference type="Proteomes" id="UP000694393">
    <property type="component" value="Unplaced"/>
</dbReference>
<feature type="transmembrane region" description="Helical" evidence="12">
    <location>
        <begin position="324"/>
        <end position="344"/>
    </location>
</feature>
<keyword evidence="12" id="KW-0472">Membrane</keyword>
<comment type="function">
    <text evidence="8">Catalyzes the condensation of 2 farnesyl pyrophosphate (FPP) moieties to form squalene. Proceeds in two distinct steps. In the first half-reaction, two molecules of FPP react to form the stable presqualene diphosphate intermediate (PSQPP), with concomitant release of a proton and a molecule of inorganic diphosphate. In the second half-reaction, PSQPP undergoes heterolysis, isomerization, and reduction with NADPH or NADH to form squalene. It is the first committed enzyme of the sterol biosynthesis pathway.</text>
</comment>
<dbReference type="PANTHER" id="PTHR11626:SF2">
    <property type="entry name" value="SQUALENE SYNTHASE"/>
    <property type="match status" value="1"/>
</dbReference>
<dbReference type="AlphaFoldDB" id="A0A8C8VI28"/>
<evidence type="ECO:0000256" key="11">
    <source>
        <dbReference type="ARBA" id="ARBA00048315"/>
    </source>
</evidence>
<dbReference type="GO" id="GO:0045338">
    <property type="term" value="P:farnesyl diphosphate metabolic process"/>
    <property type="evidence" value="ECO:0007669"/>
    <property type="project" value="InterPro"/>
</dbReference>
<evidence type="ECO:0000256" key="12">
    <source>
        <dbReference type="SAM" id="Phobius"/>
    </source>
</evidence>
<dbReference type="InterPro" id="IPR044844">
    <property type="entry name" value="Trans_IPPS_euk-type"/>
</dbReference>
<dbReference type="InterPro" id="IPR006449">
    <property type="entry name" value="Squal_synth-like"/>
</dbReference>
<dbReference type="InterPro" id="IPR008949">
    <property type="entry name" value="Isoprenoid_synthase_dom_sf"/>
</dbReference>
<feature type="transmembrane region" description="Helical" evidence="12">
    <location>
        <begin position="228"/>
        <end position="247"/>
    </location>
</feature>
<reference evidence="13" key="2">
    <citation type="submission" date="2025-09" db="UniProtKB">
        <authorList>
            <consortium name="Ensembl"/>
        </authorList>
    </citation>
    <scope>IDENTIFICATION</scope>
</reference>
<evidence type="ECO:0000256" key="6">
    <source>
        <dbReference type="ARBA" id="ARBA00031079"/>
    </source>
</evidence>
<evidence type="ECO:0000256" key="1">
    <source>
        <dbReference type="ARBA" id="ARBA00001946"/>
    </source>
</evidence>
<dbReference type="GO" id="GO:0051996">
    <property type="term" value="F:squalene synthase [NAD(P)H] activity"/>
    <property type="evidence" value="ECO:0007669"/>
    <property type="project" value="UniProtKB-EC"/>
</dbReference>
<dbReference type="NCBIfam" id="TIGR01559">
    <property type="entry name" value="squal_synth"/>
    <property type="match status" value="1"/>
</dbReference>
<dbReference type="PANTHER" id="PTHR11626">
    <property type="entry name" value="FARNESYL-DIPHOSPHATE FARNESYLTRANSFERASE"/>
    <property type="match status" value="1"/>
</dbReference>
<dbReference type="Ensembl" id="ENSPCET00000009550.1">
    <property type="protein sequence ID" value="ENSPCEP00000009223.1"/>
    <property type="gene ID" value="ENSPCEG00000007371.1"/>
</dbReference>
<keyword evidence="12" id="KW-0812">Transmembrane</keyword>
<evidence type="ECO:0000256" key="4">
    <source>
        <dbReference type="ARBA" id="ARBA00015135"/>
    </source>
</evidence>
<evidence type="ECO:0000256" key="2">
    <source>
        <dbReference type="ARBA" id="ARBA00006251"/>
    </source>
</evidence>
<evidence type="ECO:0000256" key="10">
    <source>
        <dbReference type="ARBA" id="ARBA00047541"/>
    </source>
</evidence>
<dbReference type="SUPFAM" id="SSF48576">
    <property type="entry name" value="Terpenoid synthases"/>
    <property type="match status" value="1"/>
</dbReference>
<organism evidence="13 14">
    <name type="scientific">Pelusios castaneus</name>
    <name type="common">West African mud turtle</name>
    <dbReference type="NCBI Taxonomy" id="367368"/>
    <lineage>
        <taxon>Eukaryota</taxon>
        <taxon>Metazoa</taxon>
        <taxon>Chordata</taxon>
        <taxon>Craniata</taxon>
        <taxon>Vertebrata</taxon>
        <taxon>Euteleostomi</taxon>
        <taxon>Archelosauria</taxon>
        <taxon>Testudinata</taxon>
        <taxon>Testudines</taxon>
        <taxon>Pleurodira</taxon>
        <taxon>Pelomedusidae</taxon>
        <taxon>Pelusios</taxon>
    </lineage>
</organism>
<evidence type="ECO:0000256" key="5">
    <source>
        <dbReference type="ARBA" id="ARBA00022679"/>
    </source>
</evidence>
<keyword evidence="12" id="KW-1133">Transmembrane helix</keyword>
<dbReference type="PROSITE" id="PS01045">
    <property type="entry name" value="SQUALEN_PHYTOEN_SYN_2"/>
    <property type="match status" value="1"/>
</dbReference>
<name>A0A8C8VI28_9SAUR</name>
<dbReference type="InterPro" id="IPR019845">
    <property type="entry name" value="Squalene/phytoene_synthase_CS"/>
</dbReference>
<dbReference type="InterPro" id="IPR002060">
    <property type="entry name" value="Squ/phyt_synthse"/>
</dbReference>
<dbReference type="Gene3D" id="1.10.600.10">
    <property type="entry name" value="Farnesyl Diphosphate Synthase"/>
    <property type="match status" value="1"/>
</dbReference>
<sequence length="352" mass="39799">MHEVEATVGRCIYTCQDGGGQALAKSVQRADGAYSHQSIKGRECVNRTIAFCNVLFISSSFTNSQVVLSKISLEFRNLAKVYQDVILDMCHKTGAGMAEFLQKKVDSLQDWDKYCHYVCGLPYVHVSHLFSALELEDPIVAEDKELANSLGLFLQKTNIIRDFLEDHLAGREFWPREIWSKYAKELSDLAKPENSDVAVQCLNELITNALQHVPDNLRYLSRLKNQRIFNFCAIPQVMAIATLAAFYNNSQVFRGVVKIRKGQAVTLMMDATNIQAVKAIMYQYVEEIYQKIPCTDPSSSRTQQIALSIQKICSPSESVVLRNLYFPIYLSFAILLPALIWQYLRATGRSGQ</sequence>
<accession>A0A8C8VI28</accession>
<keyword evidence="14" id="KW-1185">Reference proteome</keyword>
<evidence type="ECO:0000313" key="14">
    <source>
        <dbReference type="Proteomes" id="UP000694393"/>
    </source>
</evidence>
<comment type="cofactor">
    <cofactor evidence="1">
        <name>Mg(2+)</name>
        <dbReference type="ChEBI" id="CHEBI:18420"/>
    </cofactor>
</comment>
<evidence type="ECO:0000256" key="3">
    <source>
        <dbReference type="ARBA" id="ARBA00012373"/>
    </source>
</evidence>
<comment type="catalytic activity">
    <reaction evidence="11">
        <text>2 (2E,6E)-farnesyl diphosphate = presqualene diphosphate + diphosphate</text>
        <dbReference type="Rhea" id="RHEA:22672"/>
        <dbReference type="ChEBI" id="CHEBI:33019"/>
        <dbReference type="ChEBI" id="CHEBI:57310"/>
        <dbReference type="ChEBI" id="CHEBI:175763"/>
    </reaction>
    <physiologicalReaction direction="left-to-right" evidence="11">
        <dbReference type="Rhea" id="RHEA:22673"/>
    </physiologicalReaction>
</comment>
<evidence type="ECO:0000256" key="9">
    <source>
        <dbReference type="ARBA" id="ARBA00047468"/>
    </source>
</evidence>
<keyword evidence="5" id="KW-0808">Transferase</keyword>
<comment type="catalytic activity">
    <reaction evidence="10">
        <text>presqualene diphosphate + NADH + H(+) = squalene + diphosphate + NAD(+)</text>
        <dbReference type="Rhea" id="RHEA:22228"/>
        <dbReference type="ChEBI" id="CHEBI:15378"/>
        <dbReference type="ChEBI" id="CHEBI:15440"/>
        <dbReference type="ChEBI" id="CHEBI:33019"/>
        <dbReference type="ChEBI" id="CHEBI:57310"/>
        <dbReference type="ChEBI" id="CHEBI:57540"/>
        <dbReference type="ChEBI" id="CHEBI:57945"/>
    </reaction>
    <physiologicalReaction direction="left-to-right" evidence="10">
        <dbReference type="Rhea" id="RHEA:22229"/>
    </physiologicalReaction>
</comment>
<dbReference type="FunFam" id="1.10.600.10:FF:000023">
    <property type="entry name" value="Squalene synthase"/>
    <property type="match status" value="1"/>
</dbReference>
<dbReference type="EC" id="2.5.1.21" evidence="3"/>
<dbReference type="Pfam" id="PF00494">
    <property type="entry name" value="SQS_PSY"/>
    <property type="match status" value="1"/>
</dbReference>
<evidence type="ECO:0000313" key="13">
    <source>
        <dbReference type="Ensembl" id="ENSPCEP00000009223.1"/>
    </source>
</evidence>
<comment type="similarity">
    <text evidence="2">Belongs to the phytoene/squalene synthase family.</text>
</comment>
<comment type="catalytic activity">
    <reaction evidence="9">
        <text>presqualene diphosphate + NADPH + H(+) = squalene + diphosphate + NADP(+)</text>
        <dbReference type="Rhea" id="RHEA:22232"/>
        <dbReference type="ChEBI" id="CHEBI:15378"/>
        <dbReference type="ChEBI" id="CHEBI:15440"/>
        <dbReference type="ChEBI" id="CHEBI:33019"/>
        <dbReference type="ChEBI" id="CHEBI:57310"/>
        <dbReference type="ChEBI" id="CHEBI:57783"/>
        <dbReference type="ChEBI" id="CHEBI:58349"/>
    </reaction>
    <physiologicalReaction direction="left-to-right" evidence="9">
        <dbReference type="Rhea" id="RHEA:22233"/>
    </physiologicalReaction>
</comment>
<dbReference type="GO" id="GO:0006695">
    <property type="term" value="P:cholesterol biosynthetic process"/>
    <property type="evidence" value="ECO:0007669"/>
    <property type="project" value="TreeGrafter"/>
</dbReference>